<accession>A0A0D2AP96</accession>
<keyword evidence="2" id="KW-1185">Reference proteome</keyword>
<dbReference type="VEuPathDB" id="FungiDB:PV07_06695"/>
<dbReference type="EMBL" id="KN847043">
    <property type="protein sequence ID" value="KIW26907.1"/>
    <property type="molecule type" value="Genomic_DNA"/>
</dbReference>
<name>A0A0D2AP96_9EURO</name>
<dbReference type="RefSeq" id="XP_016247123.1">
    <property type="nucleotide sequence ID" value="XM_016393704.1"/>
</dbReference>
<protein>
    <submittedName>
        <fullName evidence="1">Uncharacterized protein</fullName>
    </submittedName>
</protein>
<evidence type="ECO:0000313" key="2">
    <source>
        <dbReference type="Proteomes" id="UP000054466"/>
    </source>
</evidence>
<dbReference type="HOGENOM" id="CLU_1250542_0_0_1"/>
<dbReference type="GeneID" id="27345889"/>
<gene>
    <name evidence="1" type="ORF">PV07_06695</name>
</gene>
<proteinExistence type="predicted"/>
<dbReference type="AlphaFoldDB" id="A0A0D2AP96"/>
<sequence length="221" mass="25417">MAQTRHWFLRDRIRSFETPTTQSRVIQTLRLGSAFIMNAAVCDPVPRFRGAINPPEREHGLRVGISRERNDSLLLTVPTPVRVVRIHIHIHTLINGRVSLSHLRCLSRKAVEYPQREANGLGFSREQRTPSSARICLPARSITFEDSIPIEPARNAGSVDGQTTMAATRMRMRIWDDDSCGEYRFIHMYAYTVIHTYVHISCIYNADEYRPRPQSRLYGLD</sequence>
<dbReference type="Proteomes" id="UP000054466">
    <property type="component" value="Unassembled WGS sequence"/>
</dbReference>
<reference evidence="1 2" key="1">
    <citation type="submission" date="2015-01" db="EMBL/GenBank/DDBJ databases">
        <title>The Genome Sequence of Cladophialophora immunda CBS83496.</title>
        <authorList>
            <consortium name="The Broad Institute Genomics Platform"/>
            <person name="Cuomo C."/>
            <person name="de Hoog S."/>
            <person name="Gorbushina A."/>
            <person name="Stielow B."/>
            <person name="Teixiera M."/>
            <person name="Abouelleil A."/>
            <person name="Chapman S.B."/>
            <person name="Priest M."/>
            <person name="Young S.K."/>
            <person name="Wortman J."/>
            <person name="Nusbaum C."/>
            <person name="Birren B."/>
        </authorList>
    </citation>
    <scope>NUCLEOTIDE SEQUENCE [LARGE SCALE GENOMIC DNA]</scope>
    <source>
        <strain evidence="1 2">CBS 83496</strain>
    </source>
</reference>
<evidence type="ECO:0000313" key="1">
    <source>
        <dbReference type="EMBL" id="KIW26907.1"/>
    </source>
</evidence>
<organism evidence="1 2">
    <name type="scientific">Cladophialophora immunda</name>
    <dbReference type="NCBI Taxonomy" id="569365"/>
    <lineage>
        <taxon>Eukaryota</taxon>
        <taxon>Fungi</taxon>
        <taxon>Dikarya</taxon>
        <taxon>Ascomycota</taxon>
        <taxon>Pezizomycotina</taxon>
        <taxon>Eurotiomycetes</taxon>
        <taxon>Chaetothyriomycetidae</taxon>
        <taxon>Chaetothyriales</taxon>
        <taxon>Herpotrichiellaceae</taxon>
        <taxon>Cladophialophora</taxon>
    </lineage>
</organism>